<dbReference type="SMART" id="SM00642">
    <property type="entry name" value="Aamy"/>
    <property type="match status" value="1"/>
</dbReference>
<evidence type="ECO:0000259" key="1">
    <source>
        <dbReference type="SMART" id="SM00642"/>
    </source>
</evidence>
<dbReference type="RefSeq" id="WP_182014903.1">
    <property type="nucleotide sequence ID" value="NZ_CP055904.1"/>
</dbReference>
<dbReference type="Gene3D" id="2.60.40.1180">
    <property type="entry name" value="Golgi alpha-mannosidase II"/>
    <property type="match status" value="1"/>
</dbReference>
<accession>A0AAP9R1B5</accession>
<dbReference type="InterPro" id="IPR017853">
    <property type="entry name" value="GH"/>
</dbReference>
<evidence type="ECO:0000313" key="2">
    <source>
        <dbReference type="EMBL" id="QMR42280.1"/>
    </source>
</evidence>
<dbReference type="Gene3D" id="3.90.400.10">
    <property type="entry name" value="Oligo-1,6-glucosidase, Domain 2"/>
    <property type="match status" value="1"/>
</dbReference>
<feature type="domain" description="Glycosyl hydrolase family 13 catalytic" evidence="1">
    <location>
        <begin position="14"/>
        <end position="422"/>
    </location>
</feature>
<dbReference type="PANTHER" id="PTHR10357:SF219">
    <property type="entry name" value="MALTOSE ALPHA-D-GLUCOSYLTRANSFERASE"/>
    <property type="match status" value="1"/>
</dbReference>
<protein>
    <submittedName>
        <fullName evidence="2">Alpha-amylase family protein</fullName>
    </submittedName>
</protein>
<sequence>MADQPWFQNAVIYQVDTSLFYDANGDGCGDLAGIRQKLYYLRSFGVTVLWLTPFYLTPFLDDGYDVQDYLQPDPRFGQISDVIQLIDDARELGIRVIIELVIQHTSSQHPWFQEARKNRHSPFRSYYLWADSPPEHDDPPMFPGVEKSVWRWDQQAGQYYRHMFYRHEPDLNLVHPPVIDEIDNIVRFWLRAGVSGFRLDAASHLVKQAGNGDEEQGYWILTHLRQLVERTHPGAILLGEVDVAVNDYRHYFGHSDRLQLVLNFWLNKFFYVSLARQSAKPLISALQAMIKPPPGCCFANWLRNHDELDLEGIEDADKQFVLRCFAPEKSMSVYQRGIRRRLAPMLEGNIRRLALCHAVLLSLPGVPVMRYGDEIGMGEDLSLKERYAVRTPMQWSAGVNGGFSTAAAEKLLVRPVASGPWRYQQVNVELALRQRHSLLQRVRQMVQLRAEYHEPGATPFELVSGLPPSVLALRYCGQSRDLLMLANFSERPVEVRLPRQETGYWSCVLEDRRYRDSLTGGKVCRLQLADYGYRWFSRQHD</sequence>
<gene>
    <name evidence="2" type="ORF">HV331_23540</name>
</gene>
<dbReference type="SUPFAM" id="SSF51445">
    <property type="entry name" value="(Trans)glycosidases"/>
    <property type="match status" value="1"/>
</dbReference>
<dbReference type="AlphaFoldDB" id="A0AAP9R1B5"/>
<dbReference type="Pfam" id="PF22157">
    <property type="entry name" value="SupH-like_C"/>
    <property type="match status" value="1"/>
</dbReference>
<dbReference type="CDD" id="cd11334">
    <property type="entry name" value="AmyAc_TreS"/>
    <property type="match status" value="1"/>
</dbReference>
<dbReference type="GO" id="GO:0005975">
    <property type="term" value="P:carbohydrate metabolic process"/>
    <property type="evidence" value="ECO:0007669"/>
    <property type="project" value="InterPro"/>
</dbReference>
<dbReference type="EMBL" id="CP055904">
    <property type="protein sequence ID" value="QMR42280.1"/>
    <property type="molecule type" value="Genomic_DNA"/>
</dbReference>
<proteinExistence type="predicted"/>
<dbReference type="Pfam" id="PF00128">
    <property type="entry name" value="Alpha-amylase"/>
    <property type="match status" value="1"/>
</dbReference>
<organism evidence="2 3">
    <name type="scientific">Klebsiella aerogenes</name>
    <name type="common">Enterobacter aerogenes</name>
    <dbReference type="NCBI Taxonomy" id="548"/>
    <lineage>
        <taxon>Bacteria</taxon>
        <taxon>Pseudomonadati</taxon>
        <taxon>Pseudomonadota</taxon>
        <taxon>Gammaproteobacteria</taxon>
        <taxon>Enterobacterales</taxon>
        <taxon>Enterobacteriaceae</taxon>
        <taxon>Klebsiella/Raoultella group</taxon>
        <taxon>Klebsiella</taxon>
    </lineage>
</organism>
<dbReference type="InterPro" id="IPR013780">
    <property type="entry name" value="Glyco_hydro_b"/>
</dbReference>
<reference evidence="3" key="1">
    <citation type="submission" date="2020-06" db="EMBL/GenBank/DDBJ databases">
        <title>REHAB project genomes.</title>
        <authorList>
            <person name="Shaw L.P."/>
        </authorList>
    </citation>
    <scope>NUCLEOTIDE SEQUENCE [LARGE SCALE GENOMIC DNA]</scope>
    <source>
        <strain evidence="3">RHBSTW-00938</strain>
    </source>
</reference>
<dbReference type="InterPro" id="IPR006047">
    <property type="entry name" value="GH13_cat_dom"/>
</dbReference>
<dbReference type="Gene3D" id="3.20.20.80">
    <property type="entry name" value="Glycosidases"/>
    <property type="match status" value="1"/>
</dbReference>
<evidence type="ECO:0000313" key="3">
    <source>
        <dbReference type="Proteomes" id="UP000514462"/>
    </source>
</evidence>
<dbReference type="Proteomes" id="UP000514462">
    <property type="component" value="Chromosome"/>
</dbReference>
<dbReference type="InterPro" id="IPR054049">
    <property type="entry name" value="SupH-like_C"/>
</dbReference>
<dbReference type="InterPro" id="IPR045857">
    <property type="entry name" value="O16G_dom_2"/>
</dbReference>
<dbReference type="PANTHER" id="PTHR10357">
    <property type="entry name" value="ALPHA-AMYLASE FAMILY MEMBER"/>
    <property type="match status" value="1"/>
</dbReference>
<name>A0AAP9R1B5_KLEAE</name>